<reference evidence="1 2" key="1">
    <citation type="submission" date="2014-03" db="EMBL/GenBank/DDBJ databases">
        <title>Draft genome of the hookworm Oesophagostomum dentatum.</title>
        <authorList>
            <person name="Mitreva M."/>
        </authorList>
    </citation>
    <scope>NUCLEOTIDE SEQUENCE [LARGE SCALE GENOMIC DNA]</scope>
    <source>
        <strain evidence="1 2">OD-Hann</strain>
    </source>
</reference>
<evidence type="ECO:0000313" key="2">
    <source>
        <dbReference type="Proteomes" id="UP000053660"/>
    </source>
</evidence>
<dbReference type="OrthoDB" id="5844176at2759"/>
<gene>
    <name evidence="1" type="ORF">OESDEN_07277</name>
</gene>
<evidence type="ECO:0000313" key="1">
    <source>
        <dbReference type="EMBL" id="KHJ92824.1"/>
    </source>
</evidence>
<name>A0A0B1T6F4_OESDE</name>
<dbReference type="AlphaFoldDB" id="A0A0B1T6F4"/>
<accession>A0A0B1T6F4</accession>
<organism evidence="1 2">
    <name type="scientific">Oesophagostomum dentatum</name>
    <name type="common">Nodular worm</name>
    <dbReference type="NCBI Taxonomy" id="61180"/>
    <lineage>
        <taxon>Eukaryota</taxon>
        <taxon>Metazoa</taxon>
        <taxon>Ecdysozoa</taxon>
        <taxon>Nematoda</taxon>
        <taxon>Chromadorea</taxon>
        <taxon>Rhabditida</taxon>
        <taxon>Rhabditina</taxon>
        <taxon>Rhabditomorpha</taxon>
        <taxon>Strongyloidea</taxon>
        <taxon>Strongylidae</taxon>
        <taxon>Oesophagostomum</taxon>
    </lineage>
</organism>
<protein>
    <recommendedName>
        <fullName evidence="3">ERAP1-like C-terminal domain-containing protein</fullName>
    </recommendedName>
</protein>
<sequence length="153" mass="17765">MQVQQNAAKEVKEILRTAVSGDLNSALSRYEQFRETNDIPEWGVVKMSSILLANGLEKQSEKLLRQHYQEYGGEHRFARKSVIHEEQVVAALQRVMNSPNEKAVANARQLYQWLLAGKYCSNKDAFIILFVKEALRRFANRFLRKICFLKCMK</sequence>
<dbReference type="EMBL" id="KN551104">
    <property type="protein sequence ID" value="KHJ92824.1"/>
    <property type="molecule type" value="Genomic_DNA"/>
</dbReference>
<proteinExistence type="predicted"/>
<evidence type="ECO:0008006" key="3">
    <source>
        <dbReference type="Google" id="ProtNLM"/>
    </source>
</evidence>
<dbReference type="Proteomes" id="UP000053660">
    <property type="component" value="Unassembled WGS sequence"/>
</dbReference>
<keyword evidence="2" id="KW-1185">Reference proteome</keyword>